<evidence type="ECO:0000256" key="12">
    <source>
        <dbReference type="ARBA" id="ARBA00038388"/>
    </source>
</evidence>
<dbReference type="Pfam" id="PF00005">
    <property type="entry name" value="ABC_tran"/>
    <property type="match status" value="1"/>
</dbReference>
<accession>A0ABU9YIM8</accession>
<dbReference type="EMBL" id="JBBKTW010000003">
    <property type="protein sequence ID" value="MEN2988657.1"/>
    <property type="molecule type" value="Genomic_DNA"/>
</dbReference>
<dbReference type="PANTHER" id="PTHR30572:SF4">
    <property type="entry name" value="ABC TRANSPORTER PERMEASE YTRF"/>
    <property type="match status" value="1"/>
</dbReference>
<dbReference type="InterPro" id="IPR017911">
    <property type="entry name" value="MacB-like_ATP-bd"/>
</dbReference>
<organism evidence="15 16">
    <name type="scientific">Tistrella arctica</name>
    <dbReference type="NCBI Taxonomy" id="3133430"/>
    <lineage>
        <taxon>Bacteria</taxon>
        <taxon>Pseudomonadati</taxon>
        <taxon>Pseudomonadota</taxon>
        <taxon>Alphaproteobacteria</taxon>
        <taxon>Geminicoccales</taxon>
        <taxon>Geminicoccaceae</taxon>
        <taxon>Tistrella</taxon>
    </lineage>
</organism>
<dbReference type="Pfam" id="PF02687">
    <property type="entry name" value="FtsX"/>
    <property type="match status" value="1"/>
</dbReference>
<dbReference type="RefSeq" id="WP_345937254.1">
    <property type="nucleotide sequence ID" value="NZ_JBBKTW010000003.1"/>
</dbReference>
<keyword evidence="2" id="KW-0813">Transport</keyword>
<evidence type="ECO:0000256" key="13">
    <source>
        <dbReference type="SAM" id="Phobius"/>
    </source>
</evidence>
<dbReference type="CDD" id="cd03255">
    <property type="entry name" value="ABC_MJ0796_LolCDE_FtsE"/>
    <property type="match status" value="1"/>
</dbReference>
<keyword evidence="16" id="KW-1185">Reference proteome</keyword>
<keyword evidence="10" id="KW-0046">Antibiotic resistance</keyword>
<comment type="caution">
    <text evidence="15">The sequence shown here is derived from an EMBL/GenBank/DDBJ whole genome shotgun (WGS) entry which is preliminary data.</text>
</comment>
<comment type="similarity">
    <text evidence="12">Belongs to the ABC transporter superfamily. Macrolide exporter (TC 3.A.1.122) family.</text>
</comment>
<evidence type="ECO:0000256" key="6">
    <source>
        <dbReference type="ARBA" id="ARBA00022741"/>
    </source>
</evidence>
<dbReference type="Pfam" id="PF12704">
    <property type="entry name" value="MacB_PCD"/>
    <property type="match status" value="1"/>
</dbReference>
<dbReference type="InterPro" id="IPR003439">
    <property type="entry name" value="ABC_transporter-like_ATP-bd"/>
</dbReference>
<reference evidence="15 16" key="1">
    <citation type="submission" date="2024-03" db="EMBL/GenBank/DDBJ databases">
        <title>High-quality draft genome sequencing of Tistrella sp. BH-R2-4.</title>
        <authorList>
            <person name="Dong C."/>
        </authorList>
    </citation>
    <scope>NUCLEOTIDE SEQUENCE [LARGE SCALE GENOMIC DNA]</scope>
    <source>
        <strain evidence="15 16">BH-R2-4</strain>
    </source>
</reference>
<dbReference type="PROSITE" id="PS00211">
    <property type="entry name" value="ABC_TRANSPORTER_1"/>
    <property type="match status" value="1"/>
</dbReference>
<feature type="transmembrane region" description="Helical" evidence="13">
    <location>
        <begin position="285"/>
        <end position="308"/>
    </location>
</feature>
<dbReference type="PANTHER" id="PTHR30572">
    <property type="entry name" value="MEMBRANE COMPONENT OF TRANSPORTER-RELATED"/>
    <property type="match status" value="1"/>
</dbReference>
<gene>
    <name evidence="15" type="ORF">WG926_10115</name>
</gene>
<evidence type="ECO:0000256" key="11">
    <source>
        <dbReference type="ARBA" id="ARBA00038076"/>
    </source>
</evidence>
<dbReference type="Proteomes" id="UP001413721">
    <property type="component" value="Unassembled WGS sequence"/>
</dbReference>
<dbReference type="PROSITE" id="PS50893">
    <property type="entry name" value="ABC_TRANSPORTER_2"/>
    <property type="match status" value="1"/>
</dbReference>
<dbReference type="InterPro" id="IPR003593">
    <property type="entry name" value="AAA+_ATPase"/>
</dbReference>
<dbReference type="InterPro" id="IPR050250">
    <property type="entry name" value="Macrolide_Exporter_MacB"/>
</dbReference>
<dbReference type="InterPro" id="IPR027417">
    <property type="entry name" value="P-loop_NTPase"/>
</dbReference>
<name>A0ABU9YIM8_9PROT</name>
<keyword evidence="9 13" id="KW-0472">Membrane</keyword>
<proteinExistence type="inferred from homology"/>
<evidence type="ECO:0000256" key="1">
    <source>
        <dbReference type="ARBA" id="ARBA00004429"/>
    </source>
</evidence>
<dbReference type="Gene3D" id="3.40.50.300">
    <property type="entry name" value="P-loop containing nucleotide triphosphate hydrolases"/>
    <property type="match status" value="1"/>
</dbReference>
<keyword evidence="5 13" id="KW-0812">Transmembrane</keyword>
<dbReference type="InterPro" id="IPR025857">
    <property type="entry name" value="MacB_PCD"/>
</dbReference>
<feature type="transmembrane region" description="Helical" evidence="13">
    <location>
        <begin position="585"/>
        <end position="614"/>
    </location>
</feature>
<evidence type="ECO:0000313" key="15">
    <source>
        <dbReference type="EMBL" id="MEN2988657.1"/>
    </source>
</evidence>
<evidence type="ECO:0000256" key="4">
    <source>
        <dbReference type="ARBA" id="ARBA00022519"/>
    </source>
</evidence>
<evidence type="ECO:0000256" key="10">
    <source>
        <dbReference type="ARBA" id="ARBA00023251"/>
    </source>
</evidence>
<feature type="transmembrane region" description="Helical" evidence="13">
    <location>
        <begin position="537"/>
        <end position="564"/>
    </location>
</feature>
<keyword evidence="8 13" id="KW-1133">Transmembrane helix</keyword>
<keyword evidence="6" id="KW-0547">Nucleotide-binding</keyword>
<evidence type="ECO:0000313" key="16">
    <source>
        <dbReference type="Proteomes" id="UP001413721"/>
    </source>
</evidence>
<evidence type="ECO:0000256" key="7">
    <source>
        <dbReference type="ARBA" id="ARBA00022840"/>
    </source>
</evidence>
<protein>
    <submittedName>
        <fullName evidence="15">MacB family efflux pump subunit</fullName>
    </submittedName>
</protein>
<evidence type="ECO:0000259" key="14">
    <source>
        <dbReference type="PROSITE" id="PS50893"/>
    </source>
</evidence>
<sequence>MIAHRPASAPLLVLDTVSRHFGGAGGVTALAGVSLTIQAGEMVAIMGASGSGKTTLMNILGCLDRPDGGRYLVDGQDVSRLDGDALARLRNRRFGFVFQRYNLLPGLTARENVEMPAVYAGCAARDRHRTAAALLDRLGLGARAGHRPNQMSGGQQQRVSIARALVNDAEIILADEPTGALDEASGAEVLALLKDLNREGRTVILITHDAAVAAHASRQIRMRDGRIVADSGAEAAVTCPPLATCPPSARPPTATATAAQHRSSFGLTDIGAAVRMALHALRVNLFRSLLTLLGVVIGVASVIAMLAIGDGSRAVTLERIAAMGTNLLTVRGGAPGVRAVGDITSLTVEDVQAIRQIDGIVATAPERNLRTTLRVGGIDYTTMAQGVWPDALLVRNWQMARGHFISAADVYDYRSVLVLGDTVARNLFPDGSDPIGGYVLVRNIPFEVIGVLAAKGATQSGSDQDDVVLMPLSTGFLRILGRSHVSSVTVRVESADQVAPVARQIDSLLLDRHRVRNFQIRDTAAVQAAMSDSQRSFALLLGSVAAISLLVGGIGVMNIMLVSVTERTREIGIRMATGARMRSILMQFNVEAVVVCGIGGVVGIGVGLAAALLLAHAGFDVLITPAPALLAFGCAFLTGVVFGYLPARKAARMDPVIALAAE</sequence>
<feature type="domain" description="ABC transporter" evidence="14">
    <location>
        <begin position="12"/>
        <end position="249"/>
    </location>
</feature>
<keyword evidence="4" id="KW-0997">Cell inner membrane</keyword>
<evidence type="ECO:0000256" key="8">
    <source>
        <dbReference type="ARBA" id="ARBA00022989"/>
    </source>
</evidence>
<evidence type="ECO:0000256" key="3">
    <source>
        <dbReference type="ARBA" id="ARBA00022475"/>
    </source>
</evidence>
<dbReference type="SMART" id="SM00382">
    <property type="entry name" value="AAA"/>
    <property type="match status" value="1"/>
</dbReference>
<keyword evidence="7" id="KW-0067">ATP-binding</keyword>
<evidence type="ECO:0000256" key="9">
    <source>
        <dbReference type="ARBA" id="ARBA00023136"/>
    </source>
</evidence>
<comment type="similarity">
    <text evidence="11">Belongs to the ABC-4 integral membrane protein family.</text>
</comment>
<comment type="subcellular location">
    <subcellularLocation>
        <location evidence="1">Cell inner membrane</location>
        <topology evidence="1">Multi-pass membrane protein</topology>
    </subcellularLocation>
</comment>
<evidence type="ECO:0000256" key="2">
    <source>
        <dbReference type="ARBA" id="ARBA00022448"/>
    </source>
</evidence>
<dbReference type="InterPro" id="IPR017871">
    <property type="entry name" value="ABC_transporter-like_CS"/>
</dbReference>
<dbReference type="SUPFAM" id="SSF52540">
    <property type="entry name" value="P-loop containing nucleoside triphosphate hydrolases"/>
    <property type="match status" value="1"/>
</dbReference>
<keyword evidence="3" id="KW-1003">Cell membrane</keyword>
<evidence type="ECO:0000256" key="5">
    <source>
        <dbReference type="ARBA" id="ARBA00022692"/>
    </source>
</evidence>
<dbReference type="InterPro" id="IPR003838">
    <property type="entry name" value="ABC3_permease_C"/>
</dbReference>
<feature type="transmembrane region" description="Helical" evidence="13">
    <location>
        <begin position="626"/>
        <end position="645"/>
    </location>
</feature>